<keyword evidence="4 6" id="KW-0326">Glycosidase</keyword>
<dbReference type="Proteomes" id="UP000652013">
    <property type="component" value="Unassembled WGS sequence"/>
</dbReference>
<gene>
    <name evidence="8" type="ORF">Sya03_57840</name>
</gene>
<dbReference type="AlphaFoldDB" id="A0A8J4DLJ2"/>
<dbReference type="PRINTS" id="PR00735">
    <property type="entry name" value="GLHYDRLASE8"/>
</dbReference>
<comment type="caution">
    <text evidence="8">The sequence shown here is derived from an EMBL/GenBank/DDBJ whole genome shotgun (WGS) entry which is preliminary data.</text>
</comment>
<evidence type="ECO:0000256" key="3">
    <source>
        <dbReference type="ARBA" id="ARBA00022801"/>
    </source>
</evidence>
<keyword evidence="6" id="KW-0624">Polysaccharide degradation</keyword>
<evidence type="ECO:0000256" key="2">
    <source>
        <dbReference type="ARBA" id="ARBA00022729"/>
    </source>
</evidence>
<evidence type="ECO:0000256" key="4">
    <source>
        <dbReference type="ARBA" id="ARBA00023295"/>
    </source>
</evidence>
<evidence type="ECO:0000313" key="9">
    <source>
        <dbReference type="Proteomes" id="UP000652013"/>
    </source>
</evidence>
<evidence type="ECO:0000256" key="6">
    <source>
        <dbReference type="RuleBase" id="RU361167"/>
    </source>
</evidence>
<organism evidence="8 9">
    <name type="scientific">Spirilliplanes yamanashiensis</name>
    <dbReference type="NCBI Taxonomy" id="42233"/>
    <lineage>
        <taxon>Bacteria</taxon>
        <taxon>Bacillati</taxon>
        <taxon>Actinomycetota</taxon>
        <taxon>Actinomycetes</taxon>
        <taxon>Micromonosporales</taxon>
        <taxon>Micromonosporaceae</taxon>
        <taxon>Spirilliplanes</taxon>
    </lineage>
</organism>
<sequence length="418" mass="44629">MQKHSNKFFPLRQVLALSVAAALLGAATWVVAQRPRAAPVRLVPTGPYVAAAIRPSASQADQDAAVQRFYAAWKSAFLREGCGDGAYRVYSPDAAYPYVAEAQGYGLVITASMAGRDPEARTFFDGILRYVLAHPSVNDPALTAAEQNADCSDVGGGDSATDGDLDIAYALLLAHKQWGSGGGLDYRALALRRIHAIKRSEVNPSTRLMLLGDWSKPGSPLYRTSRTSDWMAHHFRAFRAATGDSEWDAILSAHQKAIVALQATVSPETGLLPDFVQAAEGGVVPVEGKVLESDYDGAYYFNACRDPWRIGLDAITSGDKASLTAARNITAWAVSVTGGDPRNIGTGYTLAGERLSEQNDPAFWAPLAVAAMTDPGGQAWLDALWTMMAGARVEAGSYFGATIQLQAMLIVTGRYVPV</sequence>
<protein>
    <recommendedName>
        <fullName evidence="6">Glucanase</fullName>
        <ecNumber evidence="6">3.2.1.-</ecNumber>
    </recommendedName>
</protein>
<dbReference type="InterPro" id="IPR008928">
    <property type="entry name" value="6-hairpin_glycosidase_sf"/>
</dbReference>
<keyword evidence="3 6" id="KW-0378">Hydrolase</keyword>
<evidence type="ECO:0000313" key="8">
    <source>
        <dbReference type="EMBL" id="GIJ06432.1"/>
    </source>
</evidence>
<name>A0A8J4DLJ2_9ACTN</name>
<feature type="active site" description="Nucleophile" evidence="5">
    <location>
        <position position="162"/>
    </location>
</feature>
<keyword evidence="2 7" id="KW-0732">Signal</keyword>
<dbReference type="InterPro" id="IPR019834">
    <property type="entry name" value="Glyco_hydro_8_CS"/>
</dbReference>
<dbReference type="GO" id="GO:0004553">
    <property type="term" value="F:hydrolase activity, hydrolyzing O-glycosyl compounds"/>
    <property type="evidence" value="ECO:0007669"/>
    <property type="project" value="InterPro"/>
</dbReference>
<keyword evidence="9" id="KW-1185">Reference proteome</keyword>
<proteinExistence type="inferred from homology"/>
<feature type="signal peptide" evidence="7">
    <location>
        <begin position="1"/>
        <end position="32"/>
    </location>
</feature>
<dbReference type="RefSeq" id="WP_203941607.1">
    <property type="nucleotide sequence ID" value="NZ_BAAAGJ010000013.1"/>
</dbReference>
<dbReference type="InterPro" id="IPR012341">
    <property type="entry name" value="6hp_glycosidase-like_sf"/>
</dbReference>
<dbReference type="EMBL" id="BOOY01000041">
    <property type="protein sequence ID" value="GIJ06432.1"/>
    <property type="molecule type" value="Genomic_DNA"/>
</dbReference>
<dbReference type="Gene3D" id="1.50.10.10">
    <property type="match status" value="1"/>
</dbReference>
<evidence type="ECO:0000256" key="5">
    <source>
        <dbReference type="PROSITE-ProRule" id="PRU10058"/>
    </source>
</evidence>
<dbReference type="EC" id="3.2.1.-" evidence="6"/>
<accession>A0A8J4DLJ2</accession>
<dbReference type="GO" id="GO:0000272">
    <property type="term" value="P:polysaccharide catabolic process"/>
    <property type="evidence" value="ECO:0007669"/>
    <property type="project" value="UniProtKB-KW"/>
</dbReference>
<comment type="similarity">
    <text evidence="1 6">Belongs to the glycosyl hydrolase 8 (cellulase D) family.</text>
</comment>
<keyword evidence="6" id="KW-0119">Carbohydrate metabolism</keyword>
<dbReference type="SUPFAM" id="SSF48208">
    <property type="entry name" value="Six-hairpin glycosidases"/>
    <property type="match status" value="1"/>
</dbReference>
<dbReference type="Pfam" id="PF01270">
    <property type="entry name" value="Glyco_hydro_8"/>
    <property type="match status" value="1"/>
</dbReference>
<evidence type="ECO:0000256" key="1">
    <source>
        <dbReference type="ARBA" id="ARBA00009209"/>
    </source>
</evidence>
<reference evidence="8" key="1">
    <citation type="submission" date="2021-01" db="EMBL/GenBank/DDBJ databases">
        <title>Whole genome shotgun sequence of Spirilliplanes yamanashiensis NBRC 15828.</title>
        <authorList>
            <person name="Komaki H."/>
            <person name="Tamura T."/>
        </authorList>
    </citation>
    <scope>NUCLEOTIDE SEQUENCE</scope>
    <source>
        <strain evidence="8">NBRC 15828</strain>
    </source>
</reference>
<evidence type="ECO:0000256" key="7">
    <source>
        <dbReference type="SAM" id="SignalP"/>
    </source>
</evidence>
<dbReference type="InterPro" id="IPR002037">
    <property type="entry name" value="Glyco_hydro_8"/>
</dbReference>
<feature type="chain" id="PRO_5035284426" description="Glucanase" evidence="7">
    <location>
        <begin position="33"/>
        <end position="418"/>
    </location>
</feature>
<dbReference type="PROSITE" id="PS00812">
    <property type="entry name" value="GLYCOSYL_HYDROL_F8"/>
    <property type="match status" value="1"/>
</dbReference>